<gene>
    <name evidence="2" type="ORF">JOF53_000116</name>
</gene>
<keyword evidence="3" id="KW-1185">Reference proteome</keyword>
<evidence type="ECO:0000313" key="3">
    <source>
        <dbReference type="Proteomes" id="UP001519363"/>
    </source>
</evidence>
<evidence type="ECO:0000313" key="2">
    <source>
        <dbReference type="EMBL" id="MBP2471244.1"/>
    </source>
</evidence>
<accession>A0ABS5A3T6</accession>
<evidence type="ECO:0008006" key="4">
    <source>
        <dbReference type="Google" id="ProtNLM"/>
    </source>
</evidence>
<name>A0ABS5A3T6_9PSEU</name>
<dbReference type="EMBL" id="JAGIOO010000001">
    <property type="protein sequence ID" value="MBP2471244.1"/>
    <property type="molecule type" value="Genomic_DNA"/>
</dbReference>
<organism evidence="2 3">
    <name type="scientific">Crossiella equi</name>
    <dbReference type="NCBI Taxonomy" id="130796"/>
    <lineage>
        <taxon>Bacteria</taxon>
        <taxon>Bacillati</taxon>
        <taxon>Actinomycetota</taxon>
        <taxon>Actinomycetes</taxon>
        <taxon>Pseudonocardiales</taxon>
        <taxon>Pseudonocardiaceae</taxon>
        <taxon>Crossiella</taxon>
    </lineage>
</organism>
<feature type="chain" id="PRO_5047408542" description="Secreted protein" evidence="1">
    <location>
        <begin position="31"/>
        <end position="114"/>
    </location>
</feature>
<comment type="caution">
    <text evidence="2">The sequence shown here is derived from an EMBL/GenBank/DDBJ whole genome shotgun (WGS) entry which is preliminary data.</text>
</comment>
<reference evidence="2 3" key="1">
    <citation type="submission" date="2021-03" db="EMBL/GenBank/DDBJ databases">
        <title>Sequencing the genomes of 1000 actinobacteria strains.</title>
        <authorList>
            <person name="Klenk H.-P."/>
        </authorList>
    </citation>
    <scope>NUCLEOTIDE SEQUENCE [LARGE SCALE GENOMIC DNA]</scope>
    <source>
        <strain evidence="2 3">DSM 44580</strain>
    </source>
</reference>
<dbReference type="RefSeq" id="WP_086789625.1">
    <property type="nucleotide sequence ID" value="NZ_JAGIOO010000001.1"/>
</dbReference>
<feature type="signal peptide" evidence="1">
    <location>
        <begin position="1"/>
        <end position="30"/>
    </location>
</feature>
<keyword evidence="1" id="KW-0732">Signal</keyword>
<evidence type="ECO:0000256" key="1">
    <source>
        <dbReference type="SAM" id="SignalP"/>
    </source>
</evidence>
<protein>
    <recommendedName>
        <fullName evidence="4">Secreted protein</fullName>
    </recommendedName>
</protein>
<dbReference type="Proteomes" id="UP001519363">
    <property type="component" value="Unassembled WGS sequence"/>
</dbReference>
<sequence>MSMNTSARRLGVVVASALSLVTLTLPAASAGPAAWCEAHEGKVCLRDENSGATFKISPVPSGSCRATIPYHEMLNFTGYHQRKWQNNNCTGESFLVAPGRNVTGNWQGRSVGGL</sequence>
<proteinExistence type="predicted"/>